<keyword evidence="1" id="KW-0472">Membrane</keyword>
<dbReference type="AlphaFoldDB" id="Q98RE7"/>
<dbReference type="HOGENOM" id="CLU_862832_0_0_14"/>
<reference evidence="2 3" key="1">
    <citation type="journal article" date="2001" name="Nucleic Acids Res.">
        <title>The complete genome sequence of the murine respiratory pathogen Mycoplasma pulmonis.</title>
        <authorList>
            <person name="Chambaud I."/>
            <person name="Heilig R."/>
            <person name="Ferris S."/>
            <person name="Barbe V."/>
            <person name="Samson D."/>
            <person name="Galisson F."/>
            <person name="Moszer I."/>
            <person name="Dybvig K."/>
            <person name="Wroblewski H."/>
            <person name="Viari A."/>
            <person name="Rocha E.P.C."/>
            <person name="Blanchard A."/>
        </authorList>
    </citation>
    <scope>NUCLEOTIDE SEQUENCE [LARGE SCALE GENOMIC DNA]</scope>
    <source>
        <strain evidence="2 3">UAB CTIP</strain>
    </source>
</reference>
<dbReference type="RefSeq" id="WP_010924866.1">
    <property type="nucleotide sequence ID" value="NC_002771.1"/>
</dbReference>
<dbReference type="EMBL" id="AL445563">
    <property type="protein sequence ID" value="CAC13235.1"/>
    <property type="molecule type" value="Genomic_DNA"/>
</dbReference>
<gene>
    <name evidence="2" type="ordered locus">MYPU_0620</name>
</gene>
<keyword evidence="1" id="KW-1133">Transmembrane helix</keyword>
<proteinExistence type="predicted"/>
<dbReference type="STRING" id="272635.gene:17576642"/>
<evidence type="ECO:0000256" key="1">
    <source>
        <dbReference type="SAM" id="Phobius"/>
    </source>
</evidence>
<keyword evidence="3" id="KW-1185">Reference proteome</keyword>
<protein>
    <submittedName>
        <fullName evidence="2">Uncharacterized protein</fullName>
    </submittedName>
</protein>
<accession>Q98RE7</accession>
<dbReference type="PIR" id="F90519">
    <property type="entry name" value="F90519"/>
</dbReference>
<dbReference type="Proteomes" id="UP000000528">
    <property type="component" value="Chromosome"/>
</dbReference>
<feature type="transmembrane region" description="Helical" evidence="1">
    <location>
        <begin position="7"/>
        <end position="29"/>
    </location>
</feature>
<dbReference type="KEGG" id="mpu:MYPU_0620"/>
<evidence type="ECO:0000313" key="3">
    <source>
        <dbReference type="Proteomes" id="UP000000528"/>
    </source>
</evidence>
<evidence type="ECO:0000313" key="2">
    <source>
        <dbReference type="EMBL" id="CAC13235.1"/>
    </source>
</evidence>
<organism evidence="3">
    <name type="scientific">Mycoplasmopsis pulmonis (strain UAB CTIP)</name>
    <name type="common">Mycoplasma pulmonis</name>
    <dbReference type="NCBI Taxonomy" id="272635"/>
    <lineage>
        <taxon>Bacteria</taxon>
        <taxon>Bacillati</taxon>
        <taxon>Mycoplasmatota</taxon>
        <taxon>Mycoplasmoidales</taxon>
        <taxon>Metamycoplasmataceae</taxon>
        <taxon>Mycoplasmopsis</taxon>
    </lineage>
</organism>
<sequence>MKLKTKILISIAIIAPLLSIVITLPIVLIDKKEEIILPKNNNNTIVNLNKANSLTSIEKNNLISFVEKQRYKENENYFFIRRGKSNFSDLNLLDNYLTSAKKLLSKEEYNNFLDKLIINFDSIVSYYQISYFLNAYLMKNVQQIDQKEIINFLDRFYHKESGLFVENNKKDSPKINDDIILINLLIWEAFFENGYEIPQKYNIFNPIQDYLLKNLDSIFRDENDFAFFISKINKLKKMNLLENKLEKRIITYQDKFSELEEKEYKKYIEDKNNLENFIIVLNFVENSSLLFKSKYKTNLLNDLNNDEKKSNEPFNYAFFLLI</sequence>
<name>Q98RE7_MYCPU</name>
<keyword evidence="1" id="KW-0812">Transmembrane</keyword>
<dbReference type="BioCyc" id="MPUL272635:G1GT6-63-MONOMER"/>